<dbReference type="PANTHER" id="PTHR10887:SF341">
    <property type="entry name" value="NFX1-TYPE ZINC FINGER-CONTAINING PROTEIN 1"/>
    <property type="match status" value="1"/>
</dbReference>
<protein>
    <recommendedName>
        <fullName evidence="10">NF-X1-type domain-containing protein</fullName>
    </recommendedName>
</protein>
<feature type="region of interest" description="Disordered" evidence="9">
    <location>
        <begin position="1"/>
        <end position="27"/>
    </location>
</feature>
<feature type="region of interest" description="Disordered" evidence="9">
    <location>
        <begin position="561"/>
        <end position="626"/>
    </location>
</feature>
<reference evidence="11" key="1">
    <citation type="submission" date="2007-07" db="EMBL/GenBank/DDBJ databases">
        <title>PCAP assembly of the Caenorhabditis remanei genome.</title>
        <authorList>
            <consortium name="The Caenorhabditis remanei Sequencing Consortium"/>
            <person name="Wilson R.K."/>
        </authorList>
    </citation>
    <scope>NUCLEOTIDE SEQUENCE [LARGE SCALE GENOMIC DNA]</scope>
    <source>
        <strain evidence="11">PB4641</strain>
    </source>
</reference>
<feature type="compositionally biased region" description="Acidic residues" evidence="9">
    <location>
        <begin position="318"/>
        <end position="327"/>
    </location>
</feature>
<proteinExistence type="predicted"/>
<dbReference type="GO" id="GO:0016787">
    <property type="term" value="F:hydrolase activity"/>
    <property type="evidence" value="ECO:0007669"/>
    <property type="project" value="UniProtKB-KW"/>
</dbReference>
<dbReference type="InterPro" id="IPR000967">
    <property type="entry name" value="Znf_NFX1"/>
</dbReference>
<keyword evidence="8" id="KW-0067">ATP-binding</keyword>
<dbReference type="GO" id="GO:0004386">
    <property type="term" value="F:helicase activity"/>
    <property type="evidence" value="ECO:0007669"/>
    <property type="project" value="UniProtKB-KW"/>
</dbReference>
<dbReference type="Pfam" id="PF13087">
    <property type="entry name" value="AAA_12"/>
    <property type="match status" value="1"/>
</dbReference>
<evidence type="ECO:0000256" key="2">
    <source>
        <dbReference type="ARBA" id="ARBA00022737"/>
    </source>
</evidence>
<accession>E3N2S9</accession>
<feature type="domain" description="NF-X1-type" evidence="10">
    <location>
        <begin position="1866"/>
        <end position="1886"/>
    </location>
</feature>
<sequence>MKPEPLREVGGRRLPHQIGSAKYDDDPYRGQRRRPWMCFRVGGTSLAFPAEAFIKFVGIVHVTMIEAGVLLDAQRDVLKTTVTAHDYTQLRNEISNGLEKIPEKYESGPLSNPIVILIVDQVDREELDAICVEFSDSCWFFRLERDEILEMMEDFEYDHLEKECEKLSAALRETEGLVESVAVWMPPDEKVSTFGKEKGVDDHDLEIDAHEMHLKEQKLKAASAKMRSHSSRNSSKMSSNTAPPGLPPPGLRAPSRSASSQVIPPPPGLGIQPPPGIPLERPPGLRTPLPSSSTTVSVFSDDVPSTSSASSRRREEPRDEEEEEEWNGDSILSHEDVMEALRFVPDPENPERGSPVKKHESDMSQYIKGDKLFNRFEHPFLSLTKNLDLLYVVNHAVSSRNKQIQGSSKNILNELFHRAFETKLKKKFLDRSFVTRKWSDDLISLFIELIMLYFNTARYQNGYMLTIDNFVGFSLKILMRMVDFQSSSWQDFYEKYKSCHTTELQRGGATEKELENIQKMVIHIEKWIVKARGDVQSSASSQVDSSQVDFDDHRRILAERRQEDSEFRRPYDDHSLHSSDFKSSSIDERSSESDHRFLKQRRTEEQQRRRQQERMEEEQRNEQEFYRQQRIRELQRAEEEEARRRLHPMGFQNGGGTVDEEDDDFPVLDISDDLEDGGPQPDPDLPTTNCDEKPKQPYKYTNCVEEDDYQPPYMKCERMEPPEDFRTFPSVPTLKDYVNPTEPYLRRIQELGIYRNAQHYLDVQFRLLREDLVSPMRDGLSIYTRNGTCKGKRLDGQPCSDISVFVIESVEGKQVTERDGAEMRIIFPARYDVEKLVENDREMKELGLVMLSCDRFETDFHLGHIQTSKLVYNGCLHFAVHEETAPFQPNKTYQMVQATSYLPMYKHVLENLKTISPFKPMPFERYIVHGKKDIYRPYFHRFEKNEEQIQEEKAKEKYFLELRSLALARRFMSGKAIPRGVDDDDDDYITINTKAPSKEEMDLEYCQLQEPIFRQLIGVDTKGSDHILIDKKWYRISRLLDEFHPKNMDESQRQAFCATFKHELSLIQGPPGTGKTHIGVQIVKTMLQNRSHWKMTEPILVVCYTNSGLDNFLERILMMIEDDEELSKDNGKPKMIRYGRKCESEFLKRRNIMRFDVHEQYRSTVSEAAQREQSKASGQRRKKADHLAVSSFTLHCSRTELLSYTVLHHVMHPNFQDEINNFAIEHIDTREQPLNADEALACWLLDRDFGRATKMQTKKAKKSKFQEIPEDSDEENDRQFLTVEGDEEENEKEMDLDDEQVLDRIFEKMNLSCSGKDIVTQLTPSAADEYYTKHPWIVAGDQRPHTVPLMGVKSKQTAGNCPVDENINKLVQEVKSMILSTPPLQQKELEDVKFIFSLARPKRWALYMHWCEEVRKMIVEILPQQISEYRAACKKMQEAMDRVDAEIMRMPMIIGATTTGCSRLRPILERVEPRILIVEEAAEVLEAHIVSAMISSVEHCVMIGDHKQLRPNPAVHELGTEYGMQISMFERLVERALPYSQLREQHRMNLMISNVIVKPGFYDNVLDAENVSEYPDVEGMATNLFLWSHAFREDTPDGISWMNKHELMMVVELVRHLLKQSYKPQDIVVLTTYAAQRNLFNREYPSMFGLPSQDQNLIQVHTVDSFQGRESKIAIVSLVRSHRGAPENTGIGFLAVANRICVALTRAQHGMYIIGNGAYLKNNSWLWNKLVAQLCHHNLVEYCIPLKCAAHGNISLVKDPTEFAEKSPEGGCLELCGIEKMCGHLCSRRCHPNVEYEHDQRCDYVCEKECPNPEFRHKCAKLCYEECGQCMRLVNLTLPCGHSVSTPCSRIRIAKCDQLCSQTLQCGHRCAARCGDPCIPSTECEEFVMLDLECGHSKPVKCGALMTGNFDGACNQRCENRMLTCNHQCAEYCGEPCTIECQEIVEVILPCRHQQKVVCSSYMPERLELIECETQVSKKLTPCGHTEPIQCGKEPTTDMCTRSCPKLIKDCGHLCGNRCGHCFLTQTHLCQQRCRETFECGHSCSAKCSDPCPPCKSFCSNNCEHQSCGGGEKDFGRECSMLCVMCISTCANKCIHRSCTMRCYEECNVKPCSEACTLKLKCGHACLGMCGEKCPTICGTCQRAEYLKCVNDKAAARVHRLIMIPKCHHIFPVELLDEHVKSLKEQNKKLTCISCNSSLIGILRYAKYQKKYFLDENMKKLKSRSGAIHQSTYDTRIRETISSIFEELQHVTGNMSNDQNSIIQKFRESAKELIKYAEEYRGKADQRWRLSYLCDIGQCFWAIARLVSMTSKQRIPRRKDIPPNLEGLFLRCFGDQFPFLKILEELKRVNDHFSEMFKTFMIGAVLPKLRHIVARMTLYQMMSALCYQLCLEKGDISDADARTLGTCCFDVTRSEEHRNFVAKLEIIETGLIKMAPKLTEGRKLSTWKMLKMPTL</sequence>
<dbReference type="SUPFAM" id="SSF52540">
    <property type="entry name" value="P-loop containing nucleoside triphosphate hydrolases"/>
    <property type="match status" value="1"/>
</dbReference>
<dbReference type="OMA" id="MGRGYDQ"/>
<dbReference type="FunFam" id="3.40.50.300:FF:000326">
    <property type="entry name" value="P-loop containing nucleoside triphosphate hydrolase"/>
    <property type="match status" value="1"/>
</dbReference>
<feature type="compositionally biased region" description="Low complexity" evidence="9">
    <location>
        <begin position="231"/>
        <end position="240"/>
    </location>
</feature>
<feature type="compositionally biased region" description="Low complexity" evidence="9">
    <location>
        <begin position="282"/>
        <end position="310"/>
    </location>
</feature>
<keyword evidence="7" id="KW-0862">Zinc</keyword>
<evidence type="ECO:0000256" key="8">
    <source>
        <dbReference type="ARBA" id="ARBA00022840"/>
    </source>
</evidence>
<dbReference type="GO" id="GO:0031380">
    <property type="term" value="C:nuclear RNA-directed RNA polymerase complex"/>
    <property type="evidence" value="ECO:0007669"/>
    <property type="project" value="TreeGrafter"/>
</dbReference>
<feature type="compositionally biased region" description="Basic and acidic residues" evidence="9">
    <location>
        <begin position="1"/>
        <end position="11"/>
    </location>
</feature>
<feature type="domain" description="NF-X1-type" evidence="10">
    <location>
        <begin position="1782"/>
        <end position="1808"/>
    </location>
</feature>
<keyword evidence="3" id="KW-0547">Nucleotide-binding</keyword>
<evidence type="ECO:0000256" key="9">
    <source>
        <dbReference type="SAM" id="MobiDB-lite"/>
    </source>
</evidence>
<evidence type="ECO:0000256" key="7">
    <source>
        <dbReference type="ARBA" id="ARBA00022833"/>
    </source>
</evidence>
<dbReference type="InParanoid" id="E3N2S9"/>
<organism evidence="12">
    <name type="scientific">Caenorhabditis remanei</name>
    <name type="common">Caenorhabditis vulgaris</name>
    <dbReference type="NCBI Taxonomy" id="31234"/>
    <lineage>
        <taxon>Eukaryota</taxon>
        <taxon>Metazoa</taxon>
        <taxon>Ecdysozoa</taxon>
        <taxon>Nematoda</taxon>
        <taxon>Chromadorea</taxon>
        <taxon>Rhabditida</taxon>
        <taxon>Rhabditina</taxon>
        <taxon>Rhabditomorpha</taxon>
        <taxon>Rhabditoidea</taxon>
        <taxon>Rhabditidae</taxon>
        <taxon>Peloderinae</taxon>
        <taxon>Caenorhabditis</taxon>
    </lineage>
</organism>
<dbReference type="eggNOG" id="KOG1807">
    <property type="taxonomic scope" value="Eukaryota"/>
</dbReference>
<gene>
    <name evidence="11" type="ORF">CRE_20452</name>
</gene>
<evidence type="ECO:0000256" key="4">
    <source>
        <dbReference type="ARBA" id="ARBA00022771"/>
    </source>
</evidence>
<dbReference type="InterPro" id="IPR047187">
    <property type="entry name" value="SF1_C_Upf1"/>
</dbReference>
<keyword evidence="1" id="KW-0479">Metal-binding</keyword>
<evidence type="ECO:0000256" key="1">
    <source>
        <dbReference type="ARBA" id="ARBA00022723"/>
    </source>
</evidence>
<feature type="region of interest" description="Disordered" evidence="9">
    <location>
        <begin position="217"/>
        <end position="331"/>
    </location>
</feature>
<keyword evidence="5" id="KW-0378">Hydrolase</keyword>
<dbReference type="Gene3D" id="3.40.50.300">
    <property type="entry name" value="P-loop containing nucleotide triphosphate hydrolases"/>
    <property type="match status" value="3"/>
</dbReference>
<keyword evidence="4" id="KW-0863">Zinc-finger</keyword>
<dbReference type="STRING" id="31234.E3N2S9"/>
<dbReference type="Pfam" id="PF13086">
    <property type="entry name" value="AAA_11"/>
    <property type="match status" value="2"/>
</dbReference>
<name>E3N2S9_CAERE</name>
<dbReference type="EMBL" id="DS268515">
    <property type="protein sequence ID" value="EFO84345.1"/>
    <property type="molecule type" value="Genomic_DNA"/>
</dbReference>
<feature type="region of interest" description="Disordered" evidence="9">
    <location>
        <begin position="1256"/>
        <end position="1296"/>
    </location>
</feature>
<feature type="domain" description="NF-X1-type" evidence="10">
    <location>
        <begin position="2040"/>
        <end position="2057"/>
    </location>
</feature>
<feature type="compositionally biased region" description="Acidic residues" evidence="9">
    <location>
        <begin position="658"/>
        <end position="676"/>
    </location>
</feature>
<keyword evidence="12" id="KW-1185">Reference proteome</keyword>
<dbReference type="InterPro" id="IPR041679">
    <property type="entry name" value="DNA2/NAM7-like_C"/>
</dbReference>
<dbReference type="InterPro" id="IPR041677">
    <property type="entry name" value="DNA2/NAM7_AAA_11"/>
</dbReference>
<dbReference type="InterPro" id="IPR045055">
    <property type="entry name" value="DNA2/NAM7-like"/>
</dbReference>
<dbReference type="GO" id="GO:0005694">
    <property type="term" value="C:chromosome"/>
    <property type="evidence" value="ECO:0007669"/>
    <property type="project" value="UniProtKB-ARBA"/>
</dbReference>
<feature type="region of interest" description="Disordered" evidence="9">
    <location>
        <begin position="639"/>
        <end position="695"/>
    </location>
</feature>
<dbReference type="FunFam" id="3.40.50.300:FF:004103">
    <property type="entry name" value="Zinc finger NFX1-type containing homolog"/>
    <property type="match status" value="1"/>
</dbReference>
<dbReference type="Proteomes" id="UP000008281">
    <property type="component" value="Unassembled WGS sequence"/>
</dbReference>
<dbReference type="GO" id="GO:0005524">
    <property type="term" value="F:ATP binding"/>
    <property type="evidence" value="ECO:0007669"/>
    <property type="project" value="UniProtKB-KW"/>
</dbReference>
<dbReference type="PANTHER" id="PTHR10887">
    <property type="entry name" value="DNA2/NAM7 HELICASE FAMILY"/>
    <property type="match status" value="1"/>
</dbReference>
<feature type="domain" description="NF-X1-type" evidence="10">
    <location>
        <begin position="1810"/>
        <end position="1832"/>
    </location>
</feature>
<evidence type="ECO:0000313" key="11">
    <source>
        <dbReference type="EMBL" id="EFO84345.1"/>
    </source>
</evidence>
<evidence type="ECO:0000259" key="10">
    <source>
        <dbReference type="SMART" id="SM00438"/>
    </source>
</evidence>
<evidence type="ECO:0000256" key="6">
    <source>
        <dbReference type="ARBA" id="ARBA00022806"/>
    </source>
</evidence>
<feature type="compositionally biased region" description="Acidic residues" evidence="9">
    <location>
        <begin position="1284"/>
        <end position="1296"/>
    </location>
</feature>
<dbReference type="FunCoup" id="E3N2S9">
    <property type="interactions" value="2028"/>
</dbReference>
<dbReference type="GO" id="GO:0008270">
    <property type="term" value="F:zinc ion binding"/>
    <property type="evidence" value="ECO:0007669"/>
    <property type="project" value="UniProtKB-KW"/>
</dbReference>
<dbReference type="OrthoDB" id="2423195at2759"/>
<evidence type="ECO:0000256" key="3">
    <source>
        <dbReference type="ARBA" id="ARBA00022741"/>
    </source>
</evidence>
<dbReference type="SMART" id="SM00438">
    <property type="entry name" value="ZnF_NFX"/>
    <property type="match status" value="4"/>
</dbReference>
<evidence type="ECO:0000313" key="12">
    <source>
        <dbReference type="Proteomes" id="UP000008281"/>
    </source>
</evidence>
<feature type="compositionally biased region" description="Pro residues" evidence="9">
    <location>
        <begin position="263"/>
        <end position="281"/>
    </location>
</feature>
<evidence type="ECO:0000256" key="5">
    <source>
        <dbReference type="ARBA" id="ARBA00022801"/>
    </source>
</evidence>
<keyword evidence="2" id="KW-0677">Repeat</keyword>
<dbReference type="GO" id="GO:0031048">
    <property type="term" value="P:regulatory ncRNA-mediated heterochromatin formation"/>
    <property type="evidence" value="ECO:0007669"/>
    <property type="project" value="TreeGrafter"/>
</dbReference>
<dbReference type="HOGENOM" id="CLU_233183_0_0_1"/>
<dbReference type="CDD" id="cd18808">
    <property type="entry name" value="SF1_C_Upf1"/>
    <property type="match status" value="1"/>
</dbReference>
<dbReference type="InterPro" id="IPR027417">
    <property type="entry name" value="P-loop_NTPase"/>
</dbReference>
<keyword evidence="6" id="KW-0347">Helicase</keyword>